<feature type="region of interest" description="Disordered" evidence="5">
    <location>
        <begin position="1"/>
        <end position="44"/>
    </location>
</feature>
<gene>
    <name evidence="7" type="ORF">B0H16DRAFT_1540598</name>
</gene>
<name>A0AAD7J2A4_9AGAR</name>
<accession>A0AAD7J2A4</accession>
<dbReference type="InterPro" id="IPR000719">
    <property type="entry name" value="Prot_kinase_dom"/>
</dbReference>
<dbReference type="PROSITE" id="PS50011">
    <property type="entry name" value="PROTEIN_KINASE_DOM"/>
    <property type="match status" value="1"/>
</dbReference>
<evidence type="ECO:0000256" key="3">
    <source>
        <dbReference type="ARBA" id="ARBA00022777"/>
    </source>
</evidence>
<keyword evidence="1" id="KW-0808">Transferase</keyword>
<dbReference type="PANTHER" id="PTHR48016">
    <property type="entry name" value="MAP KINASE KINASE KINASE SSK2-RELATED-RELATED"/>
    <property type="match status" value="1"/>
</dbReference>
<keyword evidence="4" id="KW-0067">ATP-binding</keyword>
<dbReference type="EMBL" id="JARKIB010000049">
    <property type="protein sequence ID" value="KAJ7755493.1"/>
    <property type="molecule type" value="Genomic_DNA"/>
</dbReference>
<proteinExistence type="predicted"/>
<dbReference type="Proteomes" id="UP001215598">
    <property type="component" value="Unassembled WGS sequence"/>
</dbReference>
<dbReference type="GO" id="GO:0004672">
    <property type="term" value="F:protein kinase activity"/>
    <property type="evidence" value="ECO:0007669"/>
    <property type="project" value="InterPro"/>
</dbReference>
<organism evidence="7 8">
    <name type="scientific">Mycena metata</name>
    <dbReference type="NCBI Taxonomy" id="1033252"/>
    <lineage>
        <taxon>Eukaryota</taxon>
        <taxon>Fungi</taxon>
        <taxon>Dikarya</taxon>
        <taxon>Basidiomycota</taxon>
        <taxon>Agaricomycotina</taxon>
        <taxon>Agaricomycetes</taxon>
        <taxon>Agaricomycetidae</taxon>
        <taxon>Agaricales</taxon>
        <taxon>Marasmiineae</taxon>
        <taxon>Mycenaceae</taxon>
        <taxon>Mycena</taxon>
    </lineage>
</organism>
<evidence type="ECO:0000313" key="7">
    <source>
        <dbReference type="EMBL" id="KAJ7755493.1"/>
    </source>
</evidence>
<comment type="caution">
    <text evidence="7">The sequence shown here is derived from an EMBL/GenBank/DDBJ whole genome shotgun (WGS) entry which is preliminary data.</text>
</comment>
<feature type="domain" description="Protein kinase" evidence="6">
    <location>
        <begin position="107"/>
        <end position="367"/>
    </location>
</feature>
<evidence type="ECO:0000256" key="1">
    <source>
        <dbReference type="ARBA" id="ARBA00022679"/>
    </source>
</evidence>
<dbReference type="Gene3D" id="1.10.510.10">
    <property type="entry name" value="Transferase(Phosphotransferase) domain 1"/>
    <property type="match status" value="1"/>
</dbReference>
<dbReference type="SUPFAM" id="SSF56112">
    <property type="entry name" value="Protein kinase-like (PK-like)"/>
    <property type="match status" value="1"/>
</dbReference>
<reference evidence="7" key="1">
    <citation type="submission" date="2023-03" db="EMBL/GenBank/DDBJ databases">
        <title>Massive genome expansion in bonnet fungi (Mycena s.s.) driven by repeated elements and novel gene families across ecological guilds.</title>
        <authorList>
            <consortium name="Lawrence Berkeley National Laboratory"/>
            <person name="Harder C.B."/>
            <person name="Miyauchi S."/>
            <person name="Viragh M."/>
            <person name="Kuo A."/>
            <person name="Thoen E."/>
            <person name="Andreopoulos B."/>
            <person name="Lu D."/>
            <person name="Skrede I."/>
            <person name="Drula E."/>
            <person name="Henrissat B."/>
            <person name="Morin E."/>
            <person name="Kohler A."/>
            <person name="Barry K."/>
            <person name="LaButti K."/>
            <person name="Morin E."/>
            <person name="Salamov A."/>
            <person name="Lipzen A."/>
            <person name="Mereny Z."/>
            <person name="Hegedus B."/>
            <person name="Baldrian P."/>
            <person name="Stursova M."/>
            <person name="Weitz H."/>
            <person name="Taylor A."/>
            <person name="Grigoriev I.V."/>
            <person name="Nagy L.G."/>
            <person name="Martin F."/>
            <person name="Kauserud H."/>
        </authorList>
    </citation>
    <scope>NUCLEOTIDE SEQUENCE</scope>
    <source>
        <strain evidence="7">CBHHK182m</strain>
    </source>
</reference>
<keyword evidence="2" id="KW-0547">Nucleotide-binding</keyword>
<evidence type="ECO:0000259" key="6">
    <source>
        <dbReference type="PROSITE" id="PS50011"/>
    </source>
</evidence>
<evidence type="ECO:0000256" key="4">
    <source>
        <dbReference type="ARBA" id="ARBA00022840"/>
    </source>
</evidence>
<dbReference type="InterPro" id="IPR011009">
    <property type="entry name" value="Kinase-like_dom_sf"/>
</dbReference>
<keyword evidence="3 7" id="KW-0418">Kinase</keyword>
<evidence type="ECO:0000256" key="5">
    <source>
        <dbReference type="SAM" id="MobiDB-lite"/>
    </source>
</evidence>
<dbReference type="InterPro" id="IPR050538">
    <property type="entry name" value="MAP_kinase_kinase_kinase"/>
</dbReference>
<dbReference type="GO" id="GO:0005524">
    <property type="term" value="F:ATP binding"/>
    <property type="evidence" value="ECO:0007669"/>
    <property type="project" value="UniProtKB-KW"/>
</dbReference>
<evidence type="ECO:0000313" key="8">
    <source>
        <dbReference type="Proteomes" id="UP001215598"/>
    </source>
</evidence>
<dbReference type="GO" id="GO:0000165">
    <property type="term" value="P:MAPK cascade"/>
    <property type="evidence" value="ECO:0007669"/>
    <property type="project" value="UniProtKB-ARBA"/>
</dbReference>
<sequence>MPSPFRSVNPFQGLLEKPSRSRSSPTRSPLSPISAPNEVKPHNKSIRQVALERKQSLTYPGALRTPATHPSIRRRTINLWGKQFEPSVIMAEDTDTAGIQMSKSFSWVRGEVIGRGAHGQVYLGLDGETGVLLGVKQIRFDQDADELPGRPSPRTLKKELANMKALSHPNLVEYLGYEETGELFSIFMEYIPAGSIHSNVRIYGTFDDDLVKSSVSQILDALIYLHAHGIVHGALKSTNILLDHTGACKIEGLGCSETEVRDHSRAVPRAIFWTAPELIRTQYKSYNRMVDIWSVGCVVLEMLTGKRPWFNTEAVAVMYKLYHQTLRPHPPPDVESSPLAEDFMEKCLALNPADRLSAVELKQHPFIVLSKSEGFQPAV</sequence>
<dbReference type="Pfam" id="PF00069">
    <property type="entry name" value="Pkinase"/>
    <property type="match status" value="1"/>
</dbReference>
<evidence type="ECO:0000256" key="2">
    <source>
        <dbReference type="ARBA" id="ARBA00022741"/>
    </source>
</evidence>
<dbReference type="PANTHER" id="PTHR48016:SF48">
    <property type="entry name" value="SERINE_THREONINE-PROTEIN KINASE BCK1_SLK1_SSP31"/>
    <property type="match status" value="1"/>
</dbReference>
<feature type="compositionally biased region" description="Low complexity" evidence="5">
    <location>
        <begin position="21"/>
        <end position="34"/>
    </location>
</feature>
<protein>
    <submittedName>
        <fullName evidence="7">Kinase-like protein</fullName>
    </submittedName>
</protein>
<dbReference type="AlphaFoldDB" id="A0AAD7J2A4"/>
<keyword evidence="8" id="KW-1185">Reference proteome</keyword>